<dbReference type="Proteomes" id="UP001164803">
    <property type="component" value="Chromosome"/>
</dbReference>
<dbReference type="InterPro" id="IPR011701">
    <property type="entry name" value="MFS"/>
</dbReference>
<evidence type="ECO:0000256" key="6">
    <source>
        <dbReference type="ARBA" id="ARBA00023136"/>
    </source>
</evidence>
<feature type="transmembrane region" description="Helical" evidence="7">
    <location>
        <begin position="33"/>
        <end position="57"/>
    </location>
</feature>
<feature type="domain" description="Major facilitator superfamily (MFS) profile" evidence="8">
    <location>
        <begin position="33"/>
        <end position="422"/>
    </location>
</feature>
<evidence type="ECO:0000256" key="3">
    <source>
        <dbReference type="ARBA" id="ARBA00022475"/>
    </source>
</evidence>
<dbReference type="InterPro" id="IPR020846">
    <property type="entry name" value="MFS_dom"/>
</dbReference>
<dbReference type="InterPro" id="IPR050189">
    <property type="entry name" value="MFS_Efflux_Transporters"/>
</dbReference>
<feature type="transmembrane region" description="Helical" evidence="7">
    <location>
        <begin position="159"/>
        <end position="183"/>
    </location>
</feature>
<keyword evidence="3" id="KW-1003">Cell membrane</keyword>
<feature type="transmembrane region" description="Helical" evidence="7">
    <location>
        <begin position="277"/>
        <end position="296"/>
    </location>
</feature>
<proteinExistence type="predicted"/>
<name>A0ABY6Z5D1_9BACL</name>
<evidence type="ECO:0000256" key="2">
    <source>
        <dbReference type="ARBA" id="ARBA00022448"/>
    </source>
</evidence>
<evidence type="ECO:0000313" key="9">
    <source>
        <dbReference type="EMBL" id="WAH38070.1"/>
    </source>
</evidence>
<feature type="transmembrane region" description="Helical" evidence="7">
    <location>
        <begin position="124"/>
        <end position="147"/>
    </location>
</feature>
<dbReference type="RefSeq" id="WP_268045617.1">
    <property type="nucleotide sequence ID" value="NZ_CP104064.1"/>
</dbReference>
<feature type="transmembrane region" description="Helical" evidence="7">
    <location>
        <begin position="333"/>
        <end position="354"/>
    </location>
</feature>
<dbReference type="Pfam" id="PF07690">
    <property type="entry name" value="MFS_1"/>
    <property type="match status" value="1"/>
</dbReference>
<gene>
    <name evidence="9" type="ORF">NZD86_06165</name>
</gene>
<evidence type="ECO:0000259" key="8">
    <source>
        <dbReference type="PROSITE" id="PS50850"/>
    </source>
</evidence>
<sequence>MNATTGKKLNKERVSLAMVNEPKKSFFRYENGVVLMMFFTFGFVFMERLSVVYLFPFIAPDLKLNNAEIGMIVSILAICWSLSGFVFGSISDLIGSRKKVLLPITLAFSLFSFLSGIAKSFGSMLLLRGLMGVSEGPVLPIAQAAVVAESSEKRRGFNLGFVQSSLGLIGSTVTPLIVTAVATKYSWHAAFYLVGVPGIVMFFILLKWMIDPSKRMTKEQAAAHDHRVKREDYPAVFKSRNVWVCMVISAFMMTWLFAFTTFAPTYLTGHDKFTPEAMGLIMSAMGLGTFFWGFIGPAISDKWGRKPTLILFGFIATLSPVCLALVHGSIATMMIIGFLTTAGQATFPLFMAVVPGESLKPKYVGTAVGLTQLVGEFIGGTAAPSIGGIAADHFGLAAPLWIAAGGAFVSALIAFGLRETAPIRMKKSGAIVDQEVPAL</sequence>
<dbReference type="PANTHER" id="PTHR43124">
    <property type="entry name" value="PURINE EFFLUX PUMP PBUE"/>
    <property type="match status" value="1"/>
</dbReference>
<keyword evidence="4 7" id="KW-0812">Transmembrane</keyword>
<feature type="transmembrane region" description="Helical" evidence="7">
    <location>
        <begin position="396"/>
        <end position="417"/>
    </location>
</feature>
<evidence type="ECO:0000256" key="7">
    <source>
        <dbReference type="SAM" id="Phobius"/>
    </source>
</evidence>
<comment type="subcellular location">
    <subcellularLocation>
        <location evidence="1">Cell membrane</location>
        <topology evidence="1">Multi-pass membrane protein</topology>
    </subcellularLocation>
</comment>
<dbReference type="CDD" id="cd17316">
    <property type="entry name" value="MFS_SV2_like"/>
    <property type="match status" value="1"/>
</dbReference>
<keyword evidence="2" id="KW-0813">Transport</keyword>
<feature type="transmembrane region" description="Helical" evidence="7">
    <location>
        <begin position="242"/>
        <end position="265"/>
    </location>
</feature>
<dbReference type="PANTHER" id="PTHR43124:SF10">
    <property type="entry name" value="PURINE EFFLUX PUMP PBUE"/>
    <property type="match status" value="1"/>
</dbReference>
<dbReference type="PROSITE" id="PS50850">
    <property type="entry name" value="MFS"/>
    <property type="match status" value="1"/>
</dbReference>
<reference evidence="9" key="1">
    <citation type="submission" date="2022-08" db="EMBL/GenBank/DDBJ databases">
        <title>Alicyclobacillus dauci DSM2870, complete genome.</title>
        <authorList>
            <person name="Wang Q."/>
            <person name="Cai R."/>
            <person name="Wang Z."/>
        </authorList>
    </citation>
    <scope>NUCLEOTIDE SEQUENCE</scope>
    <source>
        <strain evidence="9">DSM 28700</strain>
    </source>
</reference>
<protein>
    <submittedName>
        <fullName evidence="9">MFS transporter</fullName>
    </submittedName>
</protein>
<dbReference type="EMBL" id="CP104064">
    <property type="protein sequence ID" value="WAH38070.1"/>
    <property type="molecule type" value="Genomic_DNA"/>
</dbReference>
<dbReference type="Gene3D" id="1.20.1250.20">
    <property type="entry name" value="MFS general substrate transporter like domains"/>
    <property type="match status" value="2"/>
</dbReference>
<evidence type="ECO:0000256" key="1">
    <source>
        <dbReference type="ARBA" id="ARBA00004651"/>
    </source>
</evidence>
<feature type="transmembrane region" description="Helical" evidence="7">
    <location>
        <begin position="100"/>
        <end position="118"/>
    </location>
</feature>
<accession>A0ABY6Z5D1</accession>
<feature type="transmembrane region" description="Helical" evidence="7">
    <location>
        <begin position="69"/>
        <end position="88"/>
    </location>
</feature>
<keyword evidence="5 7" id="KW-1133">Transmembrane helix</keyword>
<organism evidence="9 10">
    <name type="scientific">Alicyclobacillus dauci</name>
    <dbReference type="NCBI Taxonomy" id="1475485"/>
    <lineage>
        <taxon>Bacteria</taxon>
        <taxon>Bacillati</taxon>
        <taxon>Bacillota</taxon>
        <taxon>Bacilli</taxon>
        <taxon>Bacillales</taxon>
        <taxon>Alicyclobacillaceae</taxon>
        <taxon>Alicyclobacillus</taxon>
    </lineage>
</organism>
<feature type="transmembrane region" description="Helical" evidence="7">
    <location>
        <begin position="189"/>
        <end position="210"/>
    </location>
</feature>
<keyword evidence="6 7" id="KW-0472">Membrane</keyword>
<keyword evidence="10" id="KW-1185">Reference proteome</keyword>
<feature type="transmembrane region" description="Helical" evidence="7">
    <location>
        <begin position="366"/>
        <end position="390"/>
    </location>
</feature>
<dbReference type="SUPFAM" id="SSF103473">
    <property type="entry name" value="MFS general substrate transporter"/>
    <property type="match status" value="1"/>
</dbReference>
<dbReference type="InterPro" id="IPR036259">
    <property type="entry name" value="MFS_trans_sf"/>
</dbReference>
<feature type="transmembrane region" description="Helical" evidence="7">
    <location>
        <begin position="308"/>
        <end position="327"/>
    </location>
</feature>
<evidence type="ECO:0000313" key="10">
    <source>
        <dbReference type="Proteomes" id="UP001164803"/>
    </source>
</evidence>
<evidence type="ECO:0000256" key="5">
    <source>
        <dbReference type="ARBA" id="ARBA00022989"/>
    </source>
</evidence>
<evidence type="ECO:0000256" key="4">
    <source>
        <dbReference type="ARBA" id="ARBA00022692"/>
    </source>
</evidence>